<evidence type="ECO:0000313" key="1">
    <source>
        <dbReference type="EMBL" id="KAG7175405.1"/>
    </source>
</evidence>
<protein>
    <submittedName>
        <fullName evidence="1">Uncharacterized protein</fullName>
    </submittedName>
</protein>
<dbReference type="AlphaFoldDB" id="A0A8J5N8J8"/>
<comment type="caution">
    <text evidence="1">The sequence shown here is derived from an EMBL/GenBank/DDBJ whole genome shotgun (WGS) entry which is preliminary data.</text>
</comment>
<sequence>MYVKVPPFMELHKKLLLGVLYWTIQLCL</sequence>
<gene>
    <name evidence="1" type="ORF">Hamer_G001487</name>
</gene>
<dbReference type="EMBL" id="JAHLQT010006108">
    <property type="protein sequence ID" value="KAG7175405.1"/>
    <property type="molecule type" value="Genomic_DNA"/>
</dbReference>
<name>A0A8J5N8J8_HOMAM</name>
<dbReference type="Proteomes" id="UP000747542">
    <property type="component" value="Unassembled WGS sequence"/>
</dbReference>
<organism evidence="1 2">
    <name type="scientific">Homarus americanus</name>
    <name type="common">American lobster</name>
    <dbReference type="NCBI Taxonomy" id="6706"/>
    <lineage>
        <taxon>Eukaryota</taxon>
        <taxon>Metazoa</taxon>
        <taxon>Ecdysozoa</taxon>
        <taxon>Arthropoda</taxon>
        <taxon>Crustacea</taxon>
        <taxon>Multicrustacea</taxon>
        <taxon>Malacostraca</taxon>
        <taxon>Eumalacostraca</taxon>
        <taxon>Eucarida</taxon>
        <taxon>Decapoda</taxon>
        <taxon>Pleocyemata</taxon>
        <taxon>Astacidea</taxon>
        <taxon>Nephropoidea</taxon>
        <taxon>Nephropidae</taxon>
        <taxon>Homarus</taxon>
    </lineage>
</organism>
<reference evidence="1" key="1">
    <citation type="journal article" date="2021" name="Sci. Adv.">
        <title>The American lobster genome reveals insights on longevity, neural, and immune adaptations.</title>
        <authorList>
            <person name="Polinski J.M."/>
            <person name="Zimin A.V."/>
            <person name="Clark K.F."/>
            <person name="Kohn A.B."/>
            <person name="Sadowski N."/>
            <person name="Timp W."/>
            <person name="Ptitsyn A."/>
            <person name="Khanna P."/>
            <person name="Romanova D.Y."/>
            <person name="Williams P."/>
            <person name="Greenwood S.J."/>
            <person name="Moroz L.L."/>
            <person name="Walt D.R."/>
            <person name="Bodnar A.G."/>
        </authorList>
    </citation>
    <scope>NUCLEOTIDE SEQUENCE</scope>
    <source>
        <strain evidence="1">GMGI-L3</strain>
    </source>
</reference>
<accession>A0A8J5N8J8</accession>
<proteinExistence type="predicted"/>
<evidence type="ECO:0000313" key="2">
    <source>
        <dbReference type="Proteomes" id="UP000747542"/>
    </source>
</evidence>
<keyword evidence="2" id="KW-1185">Reference proteome</keyword>